<dbReference type="InterPro" id="IPR012334">
    <property type="entry name" value="Pectin_lyas_fold"/>
</dbReference>
<dbReference type="GO" id="GO:0046872">
    <property type="term" value="F:metal ion binding"/>
    <property type="evidence" value="ECO:0007669"/>
    <property type="project" value="UniProtKB-KW"/>
</dbReference>
<keyword evidence="4" id="KW-0456">Lyase</keyword>
<dbReference type="Proteomes" id="UP001310022">
    <property type="component" value="Unassembled WGS sequence"/>
</dbReference>
<name>A0AAN5AMX2_9BACT</name>
<organism evidence="4 5">
    <name type="scientific">Persicobacter diffluens</name>
    <dbReference type="NCBI Taxonomy" id="981"/>
    <lineage>
        <taxon>Bacteria</taxon>
        <taxon>Pseudomonadati</taxon>
        <taxon>Bacteroidota</taxon>
        <taxon>Cytophagia</taxon>
        <taxon>Cytophagales</taxon>
        <taxon>Persicobacteraceae</taxon>
        <taxon>Persicobacter</taxon>
    </lineage>
</organism>
<dbReference type="PANTHER" id="PTHR42970">
    <property type="entry name" value="PECTATE LYASE C-RELATED"/>
    <property type="match status" value="1"/>
</dbReference>
<dbReference type="InterPro" id="IPR011050">
    <property type="entry name" value="Pectin_lyase_fold/virulence"/>
</dbReference>
<evidence type="ECO:0000256" key="1">
    <source>
        <dbReference type="ARBA" id="ARBA00022723"/>
    </source>
</evidence>
<dbReference type="InterPro" id="IPR052063">
    <property type="entry name" value="Polysaccharide_Lyase_1"/>
</dbReference>
<keyword evidence="3" id="KW-0472">Membrane</keyword>
<keyword evidence="3" id="KW-1133">Transmembrane helix</keyword>
<evidence type="ECO:0000256" key="3">
    <source>
        <dbReference type="SAM" id="Phobius"/>
    </source>
</evidence>
<dbReference type="PANTHER" id="PTHR42970:SF1">
    <property type="entry name" value="PECTATE LYASE C-RELATED"/>
    <property type="match status" value="1"/>
</dbReference>
<dbReference type="SUPFAM" id="SSF51126">
    <property type="entry name" value="Pectin lyase-like"/>
    <property type="match status" value="1"/>
</dbReference>
<feature type="transmembrane region" description="Helical" evidence="3">
    <location>
        <begin position="12"/>
        <end position="30"/>
    </location>
</feature>
<gene>
    <name evidence="4" type="primary">pel</name>
    <name evidence="4" type="ORF">PEDI_47940</name>
</gene>
<keyword evidence="1" id="KW-0479">Metal-binding</keyword>
<evidence type="ECO:0000313" key="5">
    <source>
        <dbReference type="Proteomes" id="UP001310022"/>
    </source>
</evidence>
<keyword evidence="2" id="KW-0325">Glycoprotein</keyword>
<dbReference type="EMBL" id="BQKE01000004">
    <property type="protein sequence ID" value="GJM64242.1"/>
    <property type="molecule type" value="Genomic_DNA"/>
</dbReference>
<dbReference type="GO" id="GO:0016829">
    <property type="term" value="F:lyase activity"/>
    <property type="evidence" value="ECO:0007669"/>
    <property type="project" value="UniProtKB-KW"/>
</dbReference>
<sequence>MGDTIFHNRLFFNKVVLVIICVFCTVRLFAQSPAFPGAEGFGKYTTGGRGGRVLLVENLNDSGPGSLRDAIAKDFPRIIVFKVSGNIALNSPLVIAHGDLTIAGQSAPGDGICLKNYVLKVKASNVIIRYIRSRMGDEAQQEDDCLTILRQKDIIVDHCSFSWGTDEVVTCYDNENFTLQYCIISESLNESVHAKGNHGYGGIWGGNKASFHHNLLACHASRNPRFCGARYHQQSNKEWVDFRNNVIFNWGHNNVYGGEKGNHNMVNNYFKAGPASKKSTIGQLVNPSFPFGKFFLNGNYIEGFPEVSQENSLGVKGADIKEVLLQEPFEVDTSWSTTARTAYEKVLQTVGMSLARDDADRRIIAEVRSGQPDAGVNKNGIINSQTDVGGWPALSSTQAPLDSDRDGIPDYWELEHGLDPQDPNDQNLYSLSPIYTNIEIFLNEIIENHEL</sequence>
<reference evidence="4 5" key="1">
    <citation type="submission" date="2021-12" db="EMBL/GenBank/DDBJ databases">
        <title>Genome sequencing of bacteria with rrn-lacking chromosome and rrn-plasmid.</title>
        <authorList>
            <person name="Anda M."/>
            <person name="Iwasaki W."/>
        </authorList>
    </citation>
    <scope>NUCLEOTIDE SEQUENCE [LARGE SCALE GENOMIC DNA]</scope>
    <source>
        <strain evidence="4 5">NBRC 15940</strain>
    </source>
</reference>
<keyword evidence="3" id="KW-0812">Transmembrane</keyword>
<dbReference type="RefSeq" id="WP_338239321.1">
    <property type="nucleotide sequence ID" value="NZ_BQKE01000004.1"/>
</dbReference>
<accession>A0AAN5AMX2</accession>
<proteinExistence type="predicted"/>
<comment type="caution">
    <text evidence="4">The sequence shown here is derived from an EMBL/GenBank/DDBJ whole genome shotgun (WGS) entry which is preliminary data.</text>
</comment>
<dbReference type="AlphaFoldDB" id="A0AAN5AMX2"/>
<dbReference type="Gene3D" id="2.160.20.10">
    <property type="entry name" value="Single-stranded right-handed beta-helix, Pectin lyase-like"/>
    <property type="match status" value="1"/>
</dbReference>
<protein>
    <submittedName>
        <fullName evidence="4">Pectate lyase</fullName>
    </submittedName>
</protein>
<evidence type="ECO:0000256" key="2">
    <source>
        <dbReference type="ARBA" id="ARBA00023180"/>
    </source>
</evidence>
<keyword evidence="5" id="KW-1185">Reference proteome</keyword>
<evidence type="ECO:0000313" key="4">
    <source>
        <dbReference type="EMBL" id="GJM64242.1"/>
    </source>
</evidence>